<name>W9DSV9_METTI</name>
<accession>W9DSV9</accession>
<dbReference type="EMBL" id="AZAJ01000001">
    <property type="protein sequence ID" value="ETA68888.1"/>
    <property type="molecule type" value="Genomic_DNA"/>
</dbReference>
<dbReference type="AlphaFoldDB" id="W9DSV9"/>
<dbReference type="RefSeq" id="WP_023846022.1">
    <property type="nucleotide sequence ID" value="NZ_AZAJ01000001.1"/>
</dbReference>
<dbReference type="OrthoDB" id="193100at2157"/>
<keyword evidence="2" id="KW-1185">Reference proteome</keyword>
<proteinExistence type="predicted"/>
<sequence length="280" mass="31835">MSLTDFLKDKDVKAIFADEFQKPRGKIAGEIKAPLLTNKPPMIGTAFDYLMRFHLKYHNPDAITDRWVAEGACARMEERESVEYYAKAKNDLDFATNAYNQFLNDGILTDDLLKSSLMLAHLDMYYRAGRDVYDIPMQIEPEDIQDLKNLISIVDFDLFKAKKHCLLNPIFNEGSYLVGGADADLVIDNMMIDIKTTKNLSVTRDIFNQIVGYYLLGVIGGIGEEKIDGSTIDKIGVYFSRHGILHLYDVNEIIDSETLPVTISILESMAEDMFHDDEYM</sequence>
<protein>
    <recommendedName>
        <fullName evidence="3">PD-(D/E)XK endonuclease-like domain-containing protein</fullName>
    </recommendedName>
</protein>
<organism evidence="1 2">
    <name type="scientific">Methanolobus tindarius DSM 2278</name>
    <dbReference type="NCBI Taxonomy" id="1090322"/>
    <lineage>
        <taxon>Archaea</taxon>
        <taxon>Methanobacteriati</taxon>
        <taxon>Methanobacteriota</taxon>
        <taxon>Stenosarchaea group</taxon>
        <taxon>Methanomicrobia</taxon>
        <taxon>Methanosarcinales</taxon>
        <taxon>Methanosarcinaceae</taxon>
        <taxon>Methanolobus</taxon>
    </lineage>
</organism>
<dbReference type="Proteomes" id="UP000019483">
    <property type="component" value="Unassembled WGS sequence"/>
</dbReference>
<gene>
    <name evidence="1" type="ORF">MettiDRAFT_2376</name>
</gene>
<evidence type="ECO:0000313" key="2">
    <source>
        <dbReference type="Proteomes" id="UP000019483"/>
    </source>
</evidence>
<reference evidence="1 2" key="1">
    <citation type="submission" date="2013-08" db="EMBL/GenBank/DDBJ databases">
        <authorList>
            <consortium name="DOE Joint Genome Institute"/>
            <person name="Eisen J."/>
            <person name="Huntemann M."/>
            <person name="Han J."/>
            <person name="Chen A."/>
            <person name="Kyrpides N."/>
            <person name="Mavromatis K."/>
            <person name="Markowitz V."/>
            <person name="Palaniappan K."/>
            <person name="Ivanova N."/>
            <person name="Schaumberg A."/>
            <person name="Pati A."/>
            <person name="Liolios K."/>
            <person name="Nordberg H.P."/>
            <person name="Cantor M.N."/>
            <person name="Hua S.X."/>
            <person name="Woyke T."/>
        </authorList>
    </citation>
    <scope>NUCLEOTIDE SEQUENCE [LARGE SCALE GENOMIC DNA]</scope>
    <source>
        <strain evidence="1 2">DSM 2278</strain>
    </source>
</reference>
<comment type="caution">
    <text evidence="1">The sequence shown here is derived from an EMBL/GenBank/DDBJ whole genome shotgun (WGS) entry which is preliminary data.</text>
</comment>
<evidence type="ECO:0008006" key="3">
    <source>
        <dbReference type="Google" id="ProtNLM"/>
    </source>
</evidence>
<evidence type="ECO:0000313" key="1">
    <source>
        <dbReference type="EMBL" id="ETA68888.1"/>
    </source>
</evidence>